<reference evidence="4 5" key="1">
    <citation type="submission" date="2020-07" db="EMBL/GenBank/DDBJ databases">
        <title>Fungal Genomes of the International Space Station.</title>
        <authorList>
            <person name="Seuylemezian A."/>
            <person name="Singh N.K."/>
            <person name="Wood J."/>
            <person name="Venkateswaran K."/>
        </authorList>
    </citation>
    <scope>NUCLEOTIDE SEQUENCE [LARGE SCALE GENOMIC DNA]</scope>
    <source>
        <strain evidence="4 5">PL-B2</strain>
    </source>
</reference>
<dbReference type="SUPFAM" id="SSF53041">
    <property type="entry name" value="Resolvase-like"/>
    <property type="match status" value="1"/>
</dbReference>
<keyword evidence="1" id="KW-0238">DNA-binding</keyword>
<dbReference type="InterPro" id="IPR006119">
    <property type="entry name" value="Resolv_N"/>
</dbReference>
<keyword evidence="5" id="KW-1185">Reference proteome</keyword>
<dbReference type="InterPro" id="IPR050639">
    <property type="entry name" value="SSR_resolvase"/>
</dbReference>
<dbReference type="Gene3D" id="3.40.50.1390">
    <property type="entry name" value="Resolvase, N-terminal catalytic domain"/>
    <property type="match status" value="1"/>
</dbReference>
<organism evidence="4 5">
    <name type="scientific">Mesobacillus maritimus</name>
    <dbReference type="NCBI Taxonomy" id="1643336"/>
    <lineage>
        <taxon>Bacteria</taxon>
        <taxon>Bacillati</taxon>
        <taxon>Bacillota</taxon>
        <taxon>Bacilli</taxon>
        <taxon>Bacillales</taxon>
        <taxon>Bacillaceae</taxon>
        <taxon>Mesobacillus</taxon>
    </lineage>
</organism>
<dbReference type="Pfam" id="PF00239">
    <property type="entry name" value="Resolvase"/>
    <property type="match status" value="1"/>
</dbReference>
<dbReference type="PANTHER" id="PTHR30461:SF2">
    <property type="entry name" value="SERINE RECOMBINASE PINE-RELATED"/>
    <property type="match status" value="1"/>
</dbReference>
<dbReference type="Gene3D" id="1.10.10.60">
    <property type="entry name" value="Homeodomain-like"/>
    <property type="match status" value="1"/>
</dbReference>
<dbReference type="CDD" id="cd03768">
    <property type="entry name" value="SR_ResInv"/>
    <property type="match status" value="1"/>
</dbReference>
<dbReference type="SMART" id="SM00857">
    <property type="entry name" value="Resolvase"/>
    <property type="match status" value="1"/>
</dbReference>
<evidence type="ECO:0000256" key="1">
    <source>
        <dbReference type="ARBA" id="ARBA00023125"/>
    </source>
</evidence>
<sequence>MFIGYMRPSQDDLNCENQRKNLTEIGCEHMFTEDHSSPKKRVQLKKMLEKLNEGDKIVITRLSILADSTRHLVELFEVIDNKKAFVFSIKEKIDTMNDSGYSFQTILKHLVEFQSDLISEKTKKGLSEAKQKGISAGRPRKPDKNVQRAIEMYQSKQFTLSEIKAETGISKSTLYRYLEN</sequence>
<keyword evidence="2" id="KW-0233">DNA recombination</keyword>
<evidence type="ECO:0000313" key="4">
    <source>
        <dbReference type="EMBL" id="MBY0098509.1"/>
    </source>
</evidence>
<evidence type="ECO:0000259" key="3">
    <source>
        <dbReference type="PROSITE" id="PS51736"/>
    </source>
</evidence>
<dbReference type="RefSeq" id="WP_221874726.1">
    <property type="nucleotide sequence ID" value="NZ_JACWFH010000024.1"/>
</dbReference>
<protein>
    <submittedName>
        <fullName evidence="4">Recombinase family protein</fullName>
    </submittedName>
</protein>
<gene>
    <name evidence="4" type="ORF">H0185_17125</name>
</gene>
<dbReference type="PANTHER" id="PTHR30461">
    <property type="entry name" value="DNA-INVERTASE FROM LAMBDOID PROPHAGE"/>
    <property type="match status" value="1"/>
</dbReference>
<evidence type="ECO:0000313" key="5">
    <source>
        <dbReference type="Proteomes" id="UP000769780"/>
    </source>
</evidence>
<evidence type="ECO:0000256" key="2">
    <source>
        <dbReference type="ARBA" id="ARBA00023172"/>
    </source>
</evidence>
<accession>A0ABS7K8C1</accession>
<dbReference type="Proteomes" id="UP000769780">
    <property type="component" value="Unassembled WGS sequence"/>
</dbReference>
<dbReference type="InterPro" id="IPR036162">
    <property type="entry name" value="Resolvase-like_N_sf"/>
</dbReference>
<dbReference type="InterPro" id="IPR006120">
    <property type="entry name" value="Resolvase_HTH_dom"/>
</dbReference>
<dbReference type="PROSITE" id="PS51736">
    <property type="entry name" value="RECOMBINASES_3"/>
    <property type="match status" value="1"/>
</dbReference>
<proteinExistence type="predicted"/>
<name>A0ABS7K8C1_9BACI</name>
<dbReference type="EMBL" id="JACWFH010000024">
    <property type="protein sequence ID" value="MBY0098509.1"/>
    <property type="molecule type" value="Genomic_DNA"/>
</dbReference>
<feature type="domain" description="Resolvase/invertase-type recombinase catalytic" evidence="3">
    <location>
        <begin position="1"/>
        <end position="133"/>
    </location>
</feature>
<comment type="caution">
    <text evidence="4">The sequence shown here is derived from an EMBL/GenBank/DDBJ whole genome shotgun (WGS) entry which is preliminary data.</text>
</comment>
<dbReference type="Pfam" id="PF02796">
    <property type="entry name" value="HTH_7"/>
    <property type="match status" value="1"/>
</dbReference>